<name>A0A5B7F687_PORTR</name>
<dbReference type="EMBL" id="VSRR010005496">
    <property type="protein sequence ID" value="MPC42601.1"/>
    <property type="molecule type" value="Genomic_DNA"/>
</dbReference>
<evidence type="ECO:0000313" key="3">
    <source>
        <dbReference type="Proteomes" id="UP000324222"/>
    </source>
</evidence>
<comment type="caution">
    <text evidence="2">The sequence shown here is derived from an EMBL/GenBank/DDBJ whole genome shotgun (WGS) entry which is preliminary data.</text>
</comment>
<feature type="compositionally biased region" description="Pro residues" evidence="1">
    <location>
        <begin position="81"/>
        <end position="92"/>
    </location>
</feature>
<feature type="region of interest" description="Disordered" evidence="1">
    <location>
        <begin position="53"/>
        <end position="109"/>
    </location>
</feature>
<keyword evidence="3" id="KW-1185">Reference proteome</keyword>
<dbReference type="Proteomes" id="UP000324222">
    <property type="component" value="Unassembled WGS sequence"/>
</dbReference>
<protein>
    <submittedName>
        <fullName evidence="2">Uncharacterized protein</fullName>
    </submittedName>
</protein>
<sequence length="109" mass="12176">MPRFLRCGRIDGVALHRRGRQCTSLRNDIAGKEVRDKKKADITHDCPCSSPAPPVPIQLPMQPWRPPTPCLSLNTRAPTQRTPPMPPTPPAPAHHQPGRQRSCSYDKEV</sequence>
<dbReference type="AlphaFoldDB" id="A0A5B7F687"/>
<feature type="compositionally biased region" description="Pro residues" evidence="1">
    <location>
        <begin position="53"/>
        <end position="69"/>
    </location>
</feature>
<proteinExistence type="predicted"/>
<accession>A0A5B7F687</accession>
<gene>
    <name evidence="2" type="ORF">E2C01_036224</name>
</gene>
<reference evidence="2 3" key="1">
    <citation type="submission" date="2019-05" db="EMBL/GenBank/DDBJ databases">
        <title>Another draft genome of Portunus trituberculatus and its Hox gene families provides insights of decapod evolution.</title>
        <authorList>
            <person name="Jeong J.-H."/>
            <person name="Song I."/>
            <person name="Kim S."/>
            <person name="Choi T."/>
            <person name="Kim D."/>
            <person name="Ryu S."/>
            <person name="Kim W."/>
        </authorList>
    </citation>
    <scope>NUCLEOTIDE SEQUENCE [LARGE SCALE GENOMIC DNA]</scope>
    <source>
        <tissue evidence="2">Muscle</tissue>
    </source>
</reference>
<organism evidence="2 3">
    <name type="scientific">Portunus trituberculatus</name>
    <name type="common">Swimming crab</name>
    <name type="synonym">Neptunus trituberculatus</name>
    <dbReference type="NCBI Taxonomy" id="210409"/>
    <lineage>
        <taxon>Eukaryota</taxon>
        <taxon>Metazoa</taxon>
        <taxon>Ecdysozoa</taxon>
        <taxon>Arthropoda</taxon>
        <taxon>Crustacea</taxon>
        <taxon>Multicrustacea</taxon>
        <taxon>Malacostraca</taxon>
        <taxon>Eumalacostraca</taxon>
        <taxon>Eucarida</taxon>
        <taxon>Decapoda</taxon>
        <taxon>Pleocyemata</taxon>
        <taxon>Brachyura</taxon>
        <taxon>Eubrachyura</taxon>
        <taxon>Portunoidea</taxon>
        <taxon>Portunidae</taxon>
        <taxon>Portuninae</taxon>
        <taxon>Portunus</taxon>
    </lineage>
</organism>
<evidence type="ECO:0000256" key="1">
    <source>
        <dbReference type="SAM" id="MobiDB-lite"/>
    </source>
</evidence>
<evidence type="ECO:0000313" key="2">
    <source>
        <dbReference type="EMBL" id="MPC42601.1"/>
    </source>
</evidence>